<accession>A0A0D3IIJ4</accession>
<keyword evidence="1" id="KW-0808">Transferase</keyword>
<feature type="domain" description="Carbohydrate kinase PfkB" evidence="3">
    <location>
        <begin position="29"/>
        <end position="166"/>
    </location>
</feature>
<dbReference type="EnsemblProtists" id="EOD11079">
    <property type="protein sequence ID" value="EOD11079"/>
    <property type="gene ID" value="EMIHUDRAFT_214879"/>
</dbReference>
<dbReference type="Proteomes" id="UP000013827">
    <property type="component" value="Unassembled WGS sequence"/>
</dbReference>
<dbReference type="PANTHER" id="PTHR10584:SF166">
    <property type="entry name" value="RIBOKINASE"/>
    <property type="match status" value="1"/>
</dbReference>
<evidence type="ECO:0000313" key="5">
    <source>
        <dbReference type="Proteomes" id="UP000013827"/>
    </source>
</evidence>
<sequence length="405" mass="42125">MATRRAALIGDAFVDVQVGGVGALPCWGTDVACSSVRLLPGGACGNTARQLGALGGCELEAFFYSCVGDDEPGRHYLRTLEAEDSLTSPSRTLRLLPGVPQSCCVILSGSEDRAMCSCYETVHRVTTGLFSAELLAESWALVHLGGYFNCVGLHDDALLDLLRALKARWSEHGMAAPHPHDCSGKWSGEGGHLRRLPPLDGGMGNKNVTSQTVRAGEAEREVLHSGLLPLLDVFLPNEAEACGIASVGEPTAVATAEEAIDQLTARHPSTLVVVKAGGRGILAGRGGERWEVPAAPVEAFVDATGAGDVCEAGRGAGDACSAGFLAQYLRDPADVPTALRWGAAVGALCVSRAGACETPLAAEEVRAVLECGAVRRSADVMRKRAGNGAPALRVAQSTNFPIKYG</sequence>
<dbReference type="Gene3D" id="3.40.1190.20">
    <property type="match status" value="2"/>
</dbReference>
<proteinExistence type="predicted"/>
<dbReference type="Pfam" id="PF00294">
    <property type="entry name" value="PfkB"/>
    <property type="match status" value="2"/>
</dbReference>
<dbReference type="GeneID" id="17257204"/>
<keyword evidence="2" id="KW-0418">Kinase</keyword>
<evidence type="ECO:0000313" key="4">
    <source>
        <dbReference type="EnsemblProtists" id="EOD11079"/>
    </source>
</evidence>
<dbReference type="HOGENOM" id="CLU_027634_6_0_1"/>
<keyword evidence="5" id="KW-1185">Reference proteome</keyword>
<dbReference type="eggNOG" id="ENOG502SVR8">
    <property type="taxonomic scope" value="Eukaryota"/>
</dbReference>
<dbReference type="GO" id="GO:0005829">
    <property type="term" value="C:cytosol"/>
    <property type="evidence" value="ECO:0007669"/>
    <property type="project" value="TreeGrafter"/>
</dbReference>
<dbReference type="PANTHER" id="PTHR10584">
    <property type="entry name" value="SUGAR KINASE"/>
    <property type="match status" value="1"/>
</dbReference>
<name>A0A0D3IIJ4_EMIH1</name>
<feature type="domain" description="Carbohydrate kinase PfkB" evidence="3">
    <location>
        <begin position="223"/>
        <end position="312"/>
    </location>
</feature>
<evidence type="ECO:0000256" key="2">
    <source>
        <dbReference type="ARBA" id="ARBA00022777"/>
    </source>
</evidence>
<dbReference type="KEGG" id="ehx:EMIHUDRAFT_214879"/>
<dbReference type="RefSeq" id="XP_005763508.1">
    <property type="nucleotide sequence ID" value="XM_005763451.1"/>
</dbReference>
<dbReference type="AlphaFoldDB" id="A0A0D3IIJ4"/>
<dbReference type="InterPro" id="IPR011611">
    <property type="entry name" value="PfkB_dom"/>
</dbReference>
<dbReference type="GO" id="GO:0016301">
    <property type="term" value="F:kinase activity"/>
    <property type="evidence" value="ECO:0007669"/>
    <property type="project" value="UniProtKB-KW"/>
</dbReference>
<reference evidence="4" key="2">
    <citation type="submission" date="2024-10" db="UniProtKB">
        <authorList>
            <consortium name="EnsemblProtists"/>
        </authorList>
    </citation>
    <scope>IDENTIFICATION</scope>
</reference>
<dbReference type="PaxDb" id="2903-EOD11079"/>
<reference evidence="5" key="1">
    <citation type="journal article" date="2013" name="Nature">
        <title>Pan genome of the phytoplankton Emiliania underpins its global distribution.</title>
        <authorList>
            <person name="Read B.A."/>
            <person name="Kegel J."/>
            <person name="Klute M.J."/>
            <person name="Kuo A."/>
            <person name="Lefebvre S.C."/>
            <person name="Maumus F."/>
            <person name="Mayer C."/>
            <person name="Miller J."/>
            <person name="Monier A."/>
            <person name="Salamov A."/>
            <person name="Young J."/>
            <person name="Aguilar M."/>
            <person name="Claverie J.M."/>
            <person name="Frickenhaus S."/>
            <person name="Gonzalez K."/>
            <person name="Herman E.K."/>
            <person name="Lin Y.C."/>
            <person name="Napier J."/>
            <person name="Ogata H."/>
            <person name="Sarno A.F."/>
            <person name="Shmutz J."/>
            <person name="Schroeder D."/>
            <person name="de Vargas C."/>
            <person name="Verret F."/>
            <person name="von Dassow P."/>
            <person name="Valentin K."/>
            <person name="Van de Peer Y."/>
            <person name="Wheeler G."/>
            <person name="Dacks J.B."/>
            <person name="Delwiche C.F."/>
            <person name="Dyhrman S.T."/>
            <person name="Glockner G."/>
            <person name="John U."/>
            <person name="Richards T."/>
            <person name="Worden A.Z."/>
            <person name="Zhang X."/>
            <person name="Grigoriev I.V."/>
            <person name="Allen A.E."/>
            <person name="Bidle K."/>
            <person name="Borodovsky M."/>
            <person name="Bowler C."/>
            <person name="Brownlee C."/>
            <person name="Cock J.M."/>
            <person name="Elias M."/>
            <person name="Gladyshev V.N."/>
            <person name="Groth M."/>
            <person name="Guda C."/>
            <person name="Hadaegh A."/>
            <person name="Iglesias-Rodriguez M.D."/>
            <person name="Jenkins J."/>
            <person name="Jones B.M."/>
            <person name="Lawson T."/>
            <person name="Leese F."/>
            <person name="Lindquist E."/>
            <person name="Lobanov A."/>
            <person name="Lomsadze A."/>
            <person name="Malik S.B."/>
            <person name="Marsh M.E."/>
            <person name="Mackinder L."/>
            <person name="Mock T."/>
            <person name="Mueller-Roeber B."/>
            <person name="Pagarete A."/>
            <person name="Parker M."/>
            <person name="Probert I."/>
            <person name="Quesneville H."/>
            <person name="Raines C."/>
            <person name="Rensing S.A."/>
            <person name="Riano-Pachon D.M."/>
            <person name="Richier S."/>
            <person name="Rokitta S."/>
            <person name="Shiraiwa Y."/>
            <person name="Soanes D.M."/>
            <person name="van der Giezen M."/>
            <person name="Wahlund T.M."/>
            <person name="Williams B."/>
            <person name="Wilson W."/>
            <person name="Wolfe G."/>
            <person name="Wurch L.L."/>
        </authorList>
    </citation>
    <scope>NUCLEOTIDE SEQUENCE</scope>
</reference>
<evidence type="ECO:0000259" key="3">
    <source>
        <dbReference type="Pfam" id="PF00294"/>
    </source>
</evidence>
<dbReference type="SUPFAM" id="SSF53613">
    <property type="entry name" value="Ribokinase-like"/>
    <property type="match status" value="1"/>
</dbReference>
<protein>
    <recommendedName>
        <fullName evidence="3">Carbohydrate kinase PfkB domain-containing protein</fullName>
    </recommendedName>
</protein>
<organism evidence="4 5">
    <name type="scientific">Emiliania huxleyi (strain CCMP1516)</name>
    <dbReference type="NCBI Taxonomy" id="280463"/>
    <lineage>
        <taxon>Eukaryota</taxon>
        <taxon>Haptista</taxon>
        <taxon>Haptophyta</taxon>
        <taxon>Prymnesiophyceae</taxon>
        <taxon>Isochrysidales</taxon>
        <taxon>Noelaerhabdaceae</taxon>
        <taxon>Emiliania</taxon>
    </lineage>
</organism>
<dbReference type="STRING" id="2903.R1DQY0"/>
<dbReference type="InterPro" id="IPR029056">
    <property type="entry name" value="Ribokinase-like"/>
</dbReference>
<evidence type="ECO:0000256" key="1">
    <source>
        <dbReference type="ARBA" id="ARBA00022679"/>
    </source>
</evidence>